<comment type="caution">
    <text evidence="9">The sequence shown here is derived from an EMBL/GenBank/DDBJ whole genome shotgun (WGS) entry which is preliminary data.</text>
</comment>
<evidence type="ECO:0000256" key="6">
    <source>
        <dbReference type="SAM" id="Coils"/>
    </source>
</evidence>
<evidence type="ECO:0000256" key="3">
    <source>
        <dbReference type="ARBA" id="ARBA00021840"/>
    </source>
</evidence>
<evidence type="ECO:0000256" key="4">
    <source>
        <dbReference type="ARBA" id="ARBA00023054"/>
    </source>
</evidence>
<proteinExistence type="inferred from homology"/>
<accession>A0A3N5CT35</accession>
<dbReference type="AlphaFoldDB" id="A0A3N5CT35"/>
<feature type="region of interest" description="Disordered" evidence="7">
    <location>
        <begin position="491"/>
        <end position="533"/>
    </location>
</feature>
<evidence type="ECO:0000256" key="7">
    <source>
        <dbReference type="SAM" id="MobiDB-lite"/>
    </source>
</evidence>
<organism evidence="9 10">
    <name type="scientific">Aurantiacibacter spongiae</name>
    <dbReference type="NCBI Taxonomy" id="2488860"/>
    <lineage>
        <taxon>Bacteria</taxon>
        <taxon>Pseudomonadati</taxon>
        <taxon>Pseudomonadota</taxon>
        <taxon>Alphaproteobacteria</taxon>
        <taxon>Sphingomonadales</taxon>
        <taxon>Erythrobacteraceae</taxon>
        <taxon>Aurantiacibacter</taxon>
    </lineage>
</organism>
<dbReference type="EMBL" id="RPFZ01000001">
    <property type="protein sequence ID" value="RPF72334.1"/>
    <property type="molecule type" value="Genomic_DNA"/>
</dbReference>
<evidence type="ECO:0000256" key="1">
    <source>
        <dbReference type="ARBA" id="ARBA00003416"/>
    </source>
</evidence>
<comment type="function">
    <text evidence="1">Involved in DNA recombination.</text>
</comment>
<name>A0A3N5CT35_9SPHN</name>
<dbReference type="InterPro" id="IPR003798">
    <property type="entry name" value="DNA_recombination_RmuC"/>
</dbReference>
<comment type="similarity">
    <text evidence="2">Belongs to the RmuC family.</text>
</comment>
<keyword evidence="8" id="KW-1133">Transmembrane helix</keyword>
<dbReference type="Proteomes" id="UP000275232">
    <property type="component" value="Unassembled WGS sequence"/>
</dbReference>
<keyword evidence="4 6" id="KW-0175">Coiled coil</keyword>
<keyword evidence="10" id="KW-1185">Reference proteome</keyword>
<evidence type="ECO:0000313" key="10">
    <source>
        <dbReference type="Proteomes" id="UP000275232"/>
    </source>
</evidence>
<evidence type="ECO:0000256" key="8">
    <source>
        <dbReference type="SAM" id="Phobius"/>
    </source>
</evidence>
<evidence type="ECO:0000313" key="9">
    <source>
        <dbReference type="EMBL" id="RPF72334.1"/>
    </source>
</evidence>
<keyword evidence="5" id="KW-0233">DNA recombination</keyword>
<dbReference type="PANTHER" id="PTHR30563">
    <property type="entry name" value="DNA RECOMBINATION PROTEIN RMUC"/>
    <property type="match status" value="1"/>
</dbReference>
<evidence type="ECO:0000256" key="5">
    <source>
        <dbReference type="ARBA" id="ARBA00023172"/>
    </source>
</evidence>
<evidence type="ECO:0000256" key="2">
    <source>
        <dbReference type="ARBA" id="ARBA00009840"/>
    </source>
</evidence>
<dbReference type="Pfam" id="PF02646">
    <property type="entry name" value="RmuC"/>
    <property type="match status" value="1"/>
</dbReference>
<keyword evidence="8" id="KW-0472">Membrane</keyword>
<feature type="coiled-coil region" evidence="6">
    <location>
        <begin position="71"/>
        <end position="224"/>
    </location>
</feature>
<feature type="transmembrane region" description="Helical" evidence="8">
    <location>
        <begin position="32"/>
        <end position="53"/>
    </location>
</feature>
<dbReference type="GO" id="GO:0006310">
    <property type="term" value="P:DNA recombination"/>
    <property type="evidence" value="ECO:0007669"/>
    <property type="project" value="UniProtKB-KW"/>
</dbReference>
<reference evidence="9 10" key="1">
    <citation type="submission" date="2018-11" db="EMBL/GenBank/DDBJ databases">
        <title>Erythrobacter spongiae sp. nov., isolated from a marine sponge.</title>
        <authorList>
            <person name="Zhuang L."/>
            <person name="Luo L."/>
        </authorList>
    </citation>
    <scope>NUCLEOTIDE SEQUENCE [LARGE SCALE GENOMIC DNA]</scope>
    <source>
        <strain evidence="9 10">HN-E23</strain>
    </source>
</reference>
<keyword evidence="8" id="KW-0812">Transmembrane</keyword>
<gene>
    <name evidence="9" type="ORF">EG799_12395</name>
</gene>
<sequence>MEEPGVSLAKDAARRIGSLFVPLVQGTRFMDLPVLFVVIGVAVVAGLAGYWLGGRPAADWRARHAERDDAARQADERVRELVRDLAEMSERARAGEGHLAELREAREARSAAENRLGRLESETAARERAFEERLAEKERQLERELARLAAAEDKMQAKFNEIGEKLLTGAQSKFLEGAQTRLETLNKESLAALEKKVGPVGETMERYRKRVEELEKNRVNDFQQLHGVISEVRAGQERVVEGANRITTTLRGATKARGDWGELQLANLLESCGLYDRADFDFQVNVKDESGANLRPDAVINIPGGKCMVVDVKNVFNTYARANEAESEEERGELLRTHARELRGHIDDLAGKRYQDHVPGSADFVVLFVPGEHVLYAALTQDHALLGYALKKNIVLASPLNFMSIALTVSTVWRQAGMQADAEEIARLGKEMYDRLGVVAGHLSQLRKSLASTNQHFDRLVGSFDSNLRRTGERFEELSVDTSAKELLEATPLNSAPRRLTNFPDSDGQDGAERVAEPVSGLPVESGGGEEDR</sequence>
<dbReference type="PANTHER" id="PTHR30563:SF0">
    <property type="entry name" value="DNA RECOMBINATION PROTEIN RMUC"/>
    <property type="match status" value="1"/>
</dbReference>
<protein>
    <recommendedName>
        <fullName evidence="3">DNA recombination protein RmuC homolog</fullName>
    </recommendedName>
</protein>